<keyword evidence="2" id="KW-0561">Oxygen transport</keyword>
<dbReference type="InterPro" id="IPR050669">
    <property type="entry name" value="Hemerythrin"/>
</dbReference>
<dbReference type="InterPro" id="IPR016131">
    <property type="entry name" value="Haemerythrin_Fe_BS"/>
</dbReference>
<evidence type="ECO:0000256" key="1">
    <source>
        <dbReference type="ARBA" id="ARBA00010587"/>
    </source>
</evidence>
<keyword evidence="2" id="KW-0813">Transport</keyword>
<comment type="similarity">
    <text evidence="1">Belongs to the hemerythrin family.</text>
</comment>
<evidence type="ECO:0000256" key="2">
    <source>
        <dbReference type="ARBA" id="ARBA00022621"/>
    </source>
</evidence>
<proteinExistence type="inferred from homology"/>
<evidence type="ECO:0000313" key="6">
    <source>
        <dbReference type="EMBL" id="MCI2283068.1"/>
    </source>
</evidence>
<gene>
    <name evidence="6" type="ORF">L3081_06230</name>
</gene>
<protein>
    <submittedName>
        <fullName evidence="6">Bacteriohemerythrin</fullName>
    </submittedName>
</protein>
<dbReference type="Pfam" id="PF01814">
    <property type="entry name" value="Hemerythrin"/>
    <property type="match status" value="1"/>
</dbReference>
<dbReference type="NCBIfam" id="NF002007">
    <property type="entry name" value="PRK00808.1"/>
    <property type="match status" value="1"/>
</dbReference>
<dbReference type="Gene3D" id="1.20.120.50">
    <property type="entry name" value="Hemerythrin-like"/>
    <property type="match status" value="1"/>
</dbReference>
<dbReference type="EMBL" id="JAKKSL010000001">
    <property type="protein sequence ID" value="MCI2283068.1"/>
    <property type="molecule type" value="Genomic_DNA"/>
</dbReference>
<keyword evidence="7" id="KW-1185">Reference proteome</keyword>
<evidence type="ECO:0000259" key="5">
    <source>
        <dbReference type="Pfam" id="PF01814"/>
    </source>
</evidence>
<dbReference type="InterPro" id="IPR012827">
    <property type="entry name" value="Hemerythrin_metal-bd"/>
</dbReference>
<dbReference type="PANTHER" id="PTHR37164">
    <property type="entry name" value="BACTERIOHEMERYTHRIN"/>
    <property type="match status" value="1"/>
</dbReference>
<organism evidence="6 7">
    <name type="scientific">Colwellia maritima</name>
    <dbReference type="NCBI Taxonomy" id="2912588"/>
    <lineage>
        <taxon>Bacteria</taxon>
        <taxon>Pseudomonadati</taxon>
        <taxon>Pseudomonadota</taxon>
        <taxon>Gammaproteobacteria</taxon>
        <taxon>Alteromonadales</taxon>
        <taxon>Colwelliaceae</taxon>
        <taxon>Colwellia</taxon>
    </lineage>
</organism>
<dbReference type="NCBIfam" id="TIGR02481">
    <property type="entry name" value="hemeryth_dom"/>
    <property type="match status" value="1"/>
</dbReference>
<evidence type="ECO:0000313" key="7">
    <source>
        <dbReference type="Proteomes" id="UP001139646"/>
    </source>
</evidence>
<evidence type="ECO:0000256" key="4">
    <source>
        <dbReference type="ARBA" id="ARBA00023004"/>
    </source>
</evidence>
<dbReference type="NCBIfam" id="NF033749">
    <property type="entry name" value="bact_hemeryth"/>
    <property type="match status" value="1"/>
</dbReference>
<reference evidence="6" key="1">
    <citation type="submission" date="2022-01" db="EMBL/GenBank/DDBJ databases">
        <title>Colwellia maritima, isolated from seawater.</title>
        <authorList>
            <person name="Kristyanto S."/>
            <person name="Jung J."/>
            <person name="Jeon C.O."/>
        </authorList>
    </citation>
    <scope>NUCLEOTIDE SEQUENCE</scope>
    <source>
        <strain evidence="6">MSW7</strain>
    </source>
</reference>
<feature type="domain" description="Hemerythrin-like" evidence="5">
    <location>
        <begin position="13"/>
        <end position="129"/>
    </location>
</feature>
<sequence>MPLIEWTNELSIGIKSIDEQHIKLVNMINALNDAKLTGSSNELLGKIFTGLTAYTQKHFTYEENMFAEYGYSHFDEHKRQHNELIAQVIELKNKFVENPQGTINDDLLHFLKRWLTNHIMRTDKEYAEFLISKGVK</sequence>
<dbReference type="PANTHER" id="PTHR37164:SF1">
    <property type="entry name" value="BACTERIOHEMERYTHRIN"/>
    <property type="match status" value="1"/>
</dbReference>
<dbReference type="CDD" id="cd12107">
    <property type="entry name" value="Hemerythrin"/>
    <property type="match status" value="1"/>
</dbReference>
<accession>A0ABS9WYJ9</accession>
<dbReference type="SUPFAM" id="SSF47188">
    <property type="entry name" value="Hemerythrin-like"/>
    <property type="match status" value="1"/>
</dbReference>
<dbReference type="InterPro" id="IPR012312">
    <property type="entry name" value="Hemerythrin-like"/>
</dbReference>
<evidence type="ECO:0000256" key="3">
    <source>
        <dbReference type="ARBA" id="ARBA00022723"/>
    </source>
</evidence>
<dbReference type="InterPro" id="IPR035938">
    <property type="entry name" value="Hemerythrin-like_sf"/>
</dbReference>
<keyword evidence="3" id="KW-0479">Metal-binding</keyword>
<name>A0ABS9WYJ9_9GAMM</name>
<keyword evidence="4" id="KW-0408">Iron</keyword>
<dbReference type="Proteomes" id="UP001139646">
    <property type="component" value="Unassembled WGS sequence"/>
</dbReference>
<comment type="caution">
    <text evidence="6">The sequence shown here is derived from an EMBL/GenBank/DDBJ whole genome shotgun (WGS) entry which is preliminary data.</text>
</comment>
<dbReference type="PROSITE" id="PS00550">
    <property type="entry name" value="HEMERYTHRINS"/>
    <property type="match status" value="1"/>
</dbReference>
<dbReference type="RefSeq" id="WP_242284236.1">
    <property type="nucleotide sequence ID" value="NZ_JAKKSL010000001.1"/>
</dbReference>